<dbReference type="EMBL" id="KQ030580">
    <property type="protein sequence ID" value="KJZ71305.1"/>
    <property type="molecule type" value="Genomic_DNA"/>
</dbReference>
<keyword evidence="5" id="KW-1185">Reference proteome</keyword>
<feature type="compositionally biased region" description="Polar residues" evidence="2">
    <location>
        <begin position="27"/>
        <end position="37"/>
    </location>
</feature>
<reference evidence="4 5" key="1">
    <citation type="journal article" date="2014" name="Genome Biol. Evol.">
        <title>Comparative genomics and transcriptomics analyses reveal divergent lifestyle features of nematode endoparasitic fungus Hirsutella minnesotensis.</title>
        <authorList>
            <person name="Lai Y."/>
            <person name="Liu K."/>
            <person name="Zhang X."/>
            <person name="Zhang X."/>
            <person name="Li K."/>
            <person name="Wang N."/>
            <person name="Shu C."/>
            <person name="Wu Y."/>
            <person name="Wang C."/>
            <person name="Bushley K.E."/>
            <person name="Xiang M."/>
            <person name="Liu X."/>
        </authorList>
    </citation>
    <scope>NUCLEOTIDE SEQUENCE [LARGE SCALE GENOMIC DNA]</scope>
    <source>
        <strain evidence="4 5">3608</strain>
    </source>
</reference>
<name>A0A0F7ZLP0_9HYPO</name>
<feature type="region of interest" description="Disordered" evidence="2">
    <location>
        <begin position="225"/>
        <end position="244"/>
    </location>
</feature>
<evidence type="ECO:0000256" key="2">
    <source>
        <dbReference type="SAM" id="MobiDB-lite"/>
    </source>
</evidence>
<keyword evidence="1" id="KW-0539">Nucleus</keyword>
<dbReference type="Proteomes" id="UP000054481">
    <property type="component" value="Unassembled WGS sequence"/>
</dbReference>
<dbReference type="AlphaFoldDB" id="A0A0F7ZLP0"/>
<dbReference type="CDD" id="cd00067">
    <property type="entry name" value="GAL4"/>
    <property type="match status" value="1"/>
</dbReference>
<dbReference type="OrthoDB" id="5422841at2759"/>
<feature type="domain" description="Zn(2)-C6 fungal-type" evidence="3">
    <location>
        <begin position="356"/>
        <end position="386"/>
    </location>
</feature>
<dbReference type="InterPro" id="IPR036864">
    <property type="entry name" value="Zn2-C6_fun-type_DNA-bd_sf"/>
</dbReference>
<dbReference type="InterPro" id="IPR001138">
    <property type="entry name" value="Zn2Cys6_DnaBD"/>
</dbReference>
<evidence type="ECO:0000313" key="4">
    <source>
        <dbReference type="EMBL" id="KJZ71305.1"/>
    </source>
</evidence>
<sequence length="516" mass="55710">MAHAAPEYDPHKRKRDVEDNGHLPGQYHTSSPATNHQGGAGYINYLPRADSKRLGLLQGDADTFADIVGLIGVLERHESLAASLGAKLTGPRLLKGIEKFFDGPIRTSSSQPYSTPISWLDIVSHAKANPNNFVLTTMPDGARGCHFICKGVRTEITEDDWRLISSGALDRFPLERPFEEDETAELATLDILEQRASILYKKADEVAARARILHHKLGHRRSDLMRRRQAQDGGSARFHAVNQPTRPSSFTPCYDLHADLLQQYTASPSNACAQPSQSTSGAGVSAASLVPLSPSMSSPQQHQVHRLSGQSGRLSVGTAVDAGAPREAVDHGNEVYRALITQNTDKLAKGEIIYPPCDRCRRLRLQCTKHLTACQGCTKKHAKCSWKTLTDDEMARLRTDAGGSICIDGEQTTEASEAEAGAAAGSAPDYRDARVARVVLEDGGSTLAPAVGEGSSRPASRAGTDLGVSLMRSPDLLPAVKTEGAHDTRRNHVPVSVPSRDQSRMSRISALITQSD</sequence>
<gene>
    <name evidence="4" type="ORF">HIM_09315</name>
</gene>
<dbReference type="PROSITE" id="PS50048">
    <property type="entry name" value="ZN2_CY6_FUNGAL_2"/>
    <property type="match status" value="1"/>
</dbReference>
<evidence type="ECO:0000256" key="1">
    <source>
        <dbReference type="ARBA" id="ARBA00023242"/>
    </source>
</evidence>
<evidence type="ECO:0000313" key="5">
    <source>
        <dbReference type="Proteomes" id="UP000054481"/>
    </source>
</evidence>
<proteinExistence type="predicted"/>
<feature type="compositionally biased region" description="Basic and acidic residues" evidence="2">
    <location>
        <begin position="1"/>
        <end position="21"/>
    </location>
</feature>
<dbReference type="GO" id="GO:0008270">
    <property type="term" value="F:zinc ion binding"/>
    <property type="evidence" value="ECO:0007669"/>
    <property type="project" value="InterPro"/>
</dbReference>
<feature type="region of interest" description="Disordered" evidence="2">
    <location>
        <begin position="481"/>
        <end position="516"/>
    </location>
</feature>
<feature type="region of interest" description="Disordered" evidence="2">
    <location>
        <begin position="1"/>
        <end position="39"/>
    </location>
</feature>
<protein>
    <recommendedName>
        <fullName evidence="3">Zn(2)-C6 fungal-type domain-containing protein</fullName>
    </recommendedName>
</protein>
<dbReference type="GO" id="GO:0000981">
    <property type="term" value="F:DNA-binding transcription factor activity, RNA polymerase II-specific"/>
    <property type="evidence" value="ECO:0007669"/>
    <property type="project" value="InterPro"/>
</dbReference>
<organism evidence="4 5">
    <name type="scientific">Hirsutella minnesotensis 3608</name>
    <dbReference type="NCBI Taxonomy" id="1043627"/>
    <lineage>
        <taxon>Eukaryota</taxon>
        <taxon>Fungi</taxon>
        <taxon>Dikarya</taxon>
        <taxon>Ascomycota</taxon>
        <taxon>Pezizomycotina</taxon>
        <taxon>Sordariomycetes</taxon>
        <taxon>Hypocreomycetidae</taxon>
        <taxon>Hypocreales</taxon>
        <taxon>Ophiocordycipitaceae</taxon>
        <taxon>Hirsutella</taxon>
    </lineage>
</organism>
<evidence type="ECO:0000259" key="3">
    <source>
        <dbReference type="PROSITE" id="PS50048"/>
    </source>
</evidence>
<dbReference type="SUPFAM" id="SSF57701">
    <property type="entry name" value="Zn2/Cys6 DNA-binding domain"/>
    <property type="match status" value="1"/>
</dbReference>
<accession>A0A0F7ZLP0</accession>